<dbReference type="PANTHER" id="PTHR23407">
    <property type="entry name" value="ATPASE INHIBITOR/5-FORMYLTETRAHYDROFOLATE CYCLO-LIGASE"/>
    <property type="match status" value="1"/>
</dbReference>
<dbReference type="EC" id="6.3.3.2" evidence="5"/>
<dbReference type="InterPro" id="IPR037171">
    <property type="entry name" value="NagB/RpiA_transferase-like"/>
</dbReference>
<feature type="binding site" evidence="4">
    <location>
        <begin position="133"/>
        <end position="141"/>
    </location>
    <ligand>
        <name>ATP</name>
        <dbReference type="ChEBI" id="CHEBI:30616"/>
    </ligand>
</feature>
<dbReference type="Gene3D" id="3.40.50.10420">
    <property type="entry name" value="NagB/RpiA/CoA transferase-like"/>
    <property type="match status" value="1"/>
</dbReference>
<evidence type="ECO:0000256" key="2">
    <source>
        <dbReference type="ARBA" id="ARBA00022741"/>
    </source>
</evidence>
<dbReference type="RefSeq" id="WP_008991901.1">
    <property type="nucleotide sequence ID" value="NZ_AMSG01000014.1"/>
</dbReference>
<evidence type="ECO:0000256" key="5">
    <source>
        <dbReference type="RuleBase" id="RU361279"/>
    </source>
</evidence>
<dbReference type="EMBL" id="AMSG01000014">
    <property type="protein sequence ID" value="EKF54820.1"/>
    <property type="molecule type" value="Genomic_DNA"/>
</dbReference>
<feature type="binding site" evidence="4">
    <location>
        <position position="49"/>
    </location>
    <ligand>
        <name>substrate</name>
    </ligand>
</feature>
<dbReference type="GO" id="GO:0009396">
    <property type="term" value="P:folic acid-containing compound biosynthetic process"/>
    <property type="evidence" value="ECO:0007669"/>
    <property type="project" value="TreeGrafter"/>
</dbReference>
<dbReference type="STRING" id="555500.I215_10295"/>
<evidence type="ECO:0000256" key="4">
    <source>
        <dbReference type="PIRSR" id="PIRSR006806-1"/>
    </source>
</evidence>
<dbReference type="InterPro" id="IPR024185">
    <property type="entry name" value="FTHF_cligase-like_sf"/>
</dbReference>
<evidence type="ECO:0000256" key="1">
    <source>
        <dbReference type="ARBA" id="ARBA00010638"/>
    </source>
</evidence>
<accession>K2PQL9</accession>
<dbReference type="GO" id="GO:0030272">
    <property type="term" value="F:5-formyltetrahydrofolate cyclo-ligase activity"/>
    <property type="evidence" value="ECO:0007669"/>
    <property type="project" value="UniProtKB-EC"/>
</dbReference>
<dbReference type="OrthoDB" id="9801938at2"/>
<keyword evidence="5" id="KW-0479">Metal-binding</keyword>
<name>K2PQL9_9FLAO</name>
<feature type="binding site" evidence="4">
    <location>
        <begin position="3"/>
        <end position="7"/>
    </location>
    <ligand>
        <name>ATP</name>
        <dbReference type="ChEBI" id="CHEBI:30616"/>
    </ligand>
</feature>
<feature type="binding site" evidence="4">
    <location>
        <position position="56"/>
    </location>
    <ligand>
        <name>substrate</name>
    </ligand>
</feature>
<gene>
    <name evidence="6" type="ORF">I215_10295</name>
</gene>
<dbReference type="InterPro" id="IPR002698">
    <property type="entry name" value="FTHF_cligase"/>
</dbReference>
<reference evidence="6 7" key="1">
    <citation type="journal article" date="2012" name="J. Bacteriol.">
        <title>Genome Sequence of Galbibacter marinum Type Strain ck-I2-15.</title>
        <authorList>
            <person name="Lai Q."/>
            <person name="Li C."/>
            <person name="Shao Z."/>
        </authorList>
    </citation>
    <scope>NUCLEOTIDE SEQUENCE [LARGE SCALE GENOMIC DNA]</scope>
    <source>
        <strain evidence="7">ck-I2-15</strain>
    </source>
</reference>
<comment type="catalytic activity">
    <reaction evidence="5">
        <text>(6S)-5-formyl-5,6,7,8-tetrahydrofolate + ATP = (6R)-5,10-methenyltetrahydrofolate + ADP + phosphate</text>
        <dbReference type="Rhea" id="RHEA:10488"/>
        <dbReference type="ChEBI" id="CHEBI:30616"/>
        <dbReference type="ChEBI" id="CHEBI:43474"/>
        <dbReference type="ChEBI" id="CHEBI:57455"/>
        <dbReference type="ChEBI" id="CHEBI:57457"/>
        <dbReference type="ChEBI" id="CHEBI:456216"/>
        <dbReference type="EC" id="6.3.3.2"/>
    </reaction>
</comment>
<keyword evidence="2 4" id="KW-0547">Nucleotide-binding</keyword>
<dbReference type="GO" id="GO:0035999">
    <property type="term" value="P:tetrahydrofolate interconversion"/>
    <property type="evidence" value="ECO:0007669"/>
    <property type="project" value="TreeGrafter"/>
</dbReference>
<evidence type="ECO:0000313" key="7">
    <source>
        <dbReference type="Proteomes" id="UP000007364"/>
    </source>
</evidence>
<dbReference type="NCBIfam" id="TIGR02727">
    <property type="entry name" value="MTHFS_bact"/>
    <property type="match status" value="1"/>
</dbReference>
<dbReference type="GO" id="GO:0005524">
    <property type="term" value="F:ATP binding"/>
    <property type="evidence" value="ECO:0007669"/>
    <property type="project" value="UniProtKB-KW"/>
</dbReference>
<dbReference type="SUPFAM" id="SSF100950">
    <property type="entry name" value="NagB/RpiA/CoA transferase-like"/>
    <property type="match status" value="1"/>
</dbReference>
<dbReference type="Proteomes" id="UP000007364">
    <property type="component" value="Unassembled WGS sequence"/>
</dbReference>
<sequence>MRKAELRKLYKGKRAQLTQDQIEQYSIDISNHALKLNKLWDYQNYHIFLSIQSQKEVNTDFLLSVLQGKDKNVLLSKSDFKLGTLTHYLLTDSTVIKLNAYGIPEPQQGIQIPANQVEVVFIPLLVYDKKGNRIGYGKGFYDRFLAQCKPETLKVGLSFFPAEDQISDVNPHDIPLDYCITPQGVLKF</sequence>
<comment type="caution">
    <text evidence="6">The sequence shown here is derived from an EMBL/GenBank/DDBJ whole genome shotgun (WGS) entry which is preliminary data.</text>
</comment>
<dbReference type="PATRIC" id="fig|555500.3.peg.2125"/>
<evidence type="ECO:0000256" key="3">
    <source>
        <dbReference type="ARBA" id="ARBA00022840"/>
    </source>
</evidence>
<dbReference type="PIRSF" id="PIRSF006806">
    <property type="entry name" value="FTHF_cligase"/>
    <property type="match status" value="1"/>
</dbReference>
<comment type="cofactor">
    <cofactor evidence="5">
        <name>Mg(2+)</name>
        <dbReference type="ChEBI" id="CHEBI:18420"/>
    </cofactor>
</comment>
<dbReference type="eggNOG" id="COG0212">
    <property type="taxonomic scope" value="Bacteria"/>
</dbReference>
<proteinExistence type="inferred from homology"/>
<dbReference type="AlphaFoldDB" id="K2PQL9"/>
<dbReference type="GO" id="GO:0046872">
    <property type="term" value="F:metal ion binding"/>
    <property type="evidence" value="ECO:0007669"/>
    <property type="project" value="UniProtKB-KW"/>
</dbReference>
<protein>
    <recommendedName>
        <fullName evidence="5">5-formyltetrahydrofolate cyclo-ligase</fullName>
        <ecNumber evidence="5">6.3.3.2</ecNumber>
    </recommendedName>
</protein>
<keyword evidence="6" id="KW-0436">Ligase</keyword>
<comment type="similarity">
    <text evidence="1 5">Belongs to the 5-formyltetrahydrofolate cyclo-ligase family.</text>
</comment>
<keyword evidence="7" id="KW-1185">Reference proteome</keyword>
<dbReference type="PANTHER" id="PTHR23407:SF1">
    <property type="entry name" value="5-FORMYLTETRAHYDROFOLATE CYCLO-LIGASE"/>
    <property type="match status" value="1"/>
</dbReference>
<organism evidence="6 7">
    <name type="scientific">Galbibacter marinus</name>
    <dbReference type="NCBI Taxonomy" id="555500"/>
    <lineage>
        <taxon>Bacteria</taxon>
        <taxon>Pseudomonadati</taxon>
        <taxon>Bacteroidota</taxon>
        <taxon>Flavobacteriia</taxon>
        <taxon>Flavobacteriales</taxon>
        <taxon>Flavobacteriaceae</taxon>
        <taxon>Galbibacter</taxon>
    </lineage>
</organism>
<dbReference type="Pfam" id="PF01812">
    <property type="entry name" value="5-FTHF_cyc-lig"/>
    <property type="match status" value="1"/>
</dbReference>
<keyword evidence="5" id="KW-0460">Magnesium</keyword>
<evidence type="ECO:0000313" key="6">
    <source>
        <dbReference type="EMBL" id="EKF54820.1"/>
    </source>
</evidence>
<keyword evidence="3 4" id="KW-0067">ATP-binding</keyword>